<dbReference type="PANTHER" id="PTHR42978">
    <property type="entry name" value="QUORUM-QUENCHING LACTONASE YTNP-RELATED-RELATED"/>
    <property type="match status" value="1"/>
</dbReference>
<dbReference type="InterPro" id="IPR051013">
    <property type="entry name" value="MBL_superfamily_lactonases"/>
</dbReference>
<protein>
    <submittedName>
        <fullName evidence="7">MBL fold hydrolase</fullName>
    </submittedName>
</protein>
<dbReference type="EMBL" id="AP025594">
    <property type="protein sequence ID" value="BDG17617.1"/>
    <property type="molecule type" value="Genomic_DNA"/>
</dbReference>
<comment type="similarity">
    <text evidence="2">Belongs to the metallo-beta-lactamase superfamily.</text>
</comment>
<evidence type="ECO:0000259" key="6">
    <source>
        <dbReference type="SMART" id="SM00849"/>
    </source>
</evidence>
<gene>
    <name evidence="7" type="ORF">TbrSNM41_23510</name>
</gene>
<keyword evidence="3" id="KW-0479">Metal-binding</keyword>
<geneLocation type="plasmid" evidence="7 8">
    <name>pTbrSNM4-1b</name>
</geneLocation>
<keyword evidence="7" id="KW-0614">Plasmid</keyword>
<dbReference type="InterPro" id="IPR001279">
    <property type="entry name" value="Metallo-B-lactamas"/>
</dbReference>
<dbReference type="SMART" id="SM00849">
    <property type="entry name" value="Lactamase_B"/>
    <property type="match status" value="1"/>
</dbReference>
<keyword evidence="8" id="KW-1185">Reference proteome</keyword>
<reference evidence="7 8" key="1">
    <citation type="journal article" date="2022" name="Microbiol. Resour. Announc.">
        <title>Complete Genome Sequences of Thermus Strains Isolated from Senami Hot Spring in Japan.</title>
        <authorList>
            <person name="Miyazaki K."/>
        </authorList>
    </citation>
    <scope>NUCLEOTIDE SEQUENCE [LARGE SCALE GENOMIC DNA]</scope>
    <source>
        <strain evidence="7 8">SNM4-1</strain>
        <plasmid evidence="7 8">pTbrSNM4-1b</plasmid>
    </source>
</reference>
<proteinExistence type="inferred from homology"/>
<dbReference type="SUPFAM" id="SSF56281">
    <property type="entry name" value="Metallo-hydrolase/oxidoreductase"/>
    <property type="match status" value="1"/>
</dbReference>
<organism evidence="7 8">
    <name type="scientific">Thermus brockianus</name>
    <dbReference type="NCBI Taxonomy" id="56956"/>
    <lineage>
        <taxon>Bacteria</taxon>
        <taxon>Thermotogati</taxon>
        <taxon>Deinococcota</taxon>
        <taxon>Deinococci</taxon>
        <taxon>Thermales</taxon>
        <taxon>Thermaceae</taxon>
        <taxon>Thermus</taxon>
    </lineage>
</organism>
<dbReference type="Proteomes" id="UP000831120">
    <property type="component" value="Plasmid pTbrSNM4-1b"/>
</dbReference>
<evidence type="ECO:0000256" key="2">
    <source>
        <dbReference type="ARBA" id="ARBA00007749"/>
    </source>
</evidence>
<evidence type="ECO:0000256" key="4">
    <source>
        <dbReference type="ARBA" id="ARBA00022801"/>
    </source>
</evidence>
<name>A0ABN6NKM9_THEBO</name>
<evidence type="ECO:0000256" key="5">
    <source>
        <dbReference type="ARBA" id="ARBA00022833"/>
    </source>
</evidence>
<dbReference type="Pfam" id="PF00753">
    <property type="entry name" value="Lactamase_B"/>
    <property type="match status" value="1"/>
</dbReference>
<keyword evidence="5" id="KW-0862">Zinc</keyword>
<evidence type="ECO:0000256" key="3">
    <source>
        <dbReference type="ARBA" id="ARBA00022723"/>
    </source>
</evidence>
<keyword evidence="4 7" id="KW-0378">Hydrolase</keyword>
<comment type="cofactor">
    <cofactor evidence="1">
        <name>Zn(2+)</name>
        <dbReference type="ChEBI" id="CHEBI:29105"/>
    </cofactor>
</comment>
<accession>A0ABN6NKM9</accession>
<sequence length="232" mass="25570">MKILPLYTGFPARTHRGYLGLSSAYLVLGERVLLYDTLGFGEREGLLERMRALGVAPERVEILVLSHLHFDHAANLDLFPWAQVVVHRLELEHAEAVAQSPHRDPACLYAYLPLLQARRTKVVEGEGEALMPGARLLHLPGHTPGLLGVWVEGVGALVSDAIKSRFDLEGEPAPPSWDPIAAKKTRERLLSYPRLFPGHDVPLRREGNSFVPEGQAALGIRLANATEVHLAL</sequence>
<dbReference type="Gene3D" id="3.60.15.10">
    <property type="entry name" value="Ribonuclease Z/Hydroxyacylglutathione hydrolase-like"/>
    <property type="match status" value="1"/>
</dbReference>
<evidence type="ECO:0000256" key="1">
    <source>
        <dbReference type="ARBA" id="ARBA00001947"/>
    </source>
</evidence>
<feature type="domain" description="Metallo-beta-lactamase" evidence="6">
    <location>
        <begin position="21"/>
        <end position="199"/>
    </location>
</feature>
<dbReference type="InterPro" id="IPR036866">
    <property type="entry name" value="RibonucZ/Hydroxyglut_hydro"/>
</dbReference>
<dbReference type="GO" id="GO:0016787">
    <property type="term" value="F:hydrolase activity"/>
    <property type="evidence" value="ECO:0007669"/>
    <property type="project" value="UniProtKB-KW"/>
</dbReference>
<evidence type="ECO:0000313" key="7">
    <source>
        <dbReference type="EMBL" id="BDG17617.1"/>
    </source>
</evidence>
<dbReference type="RefSeq" id="WP_244363672.1">
    <property type="nucleotide sequence ID" value="NZ_AP025594.1"/>
</dbReference>
<evidence type="ECO:0000313" key="8">
    <source>
        <dbReference type="Proteomes" id="UP000831120"/>
    </source>
</evidence>
<dbReference type="PANTHER" id="PTHR42978:SF2">
    <property type="entry name" value="102 KBASES UNSTABLE REGION: FROM 1 TO 119443"/>
    <property type="match status" value="1"/>
</dbReference>